<dbReference type="Pfam" id="PF22019">
    <property type="entry name" value="GlgB_N"/>
    <property type="match status" value="1"/>
</dbReference>
<dbReference type="CDD" id="cd11322">
    <property type="entry name" value="AmyAc_Glg_BE"/>
    <property type="match status" value="1"/>
</dbReference>
<dbReference type="Pfam" id="PF00128">
    <property type="entry name" value="Alpha-amylase"/>
    <property type="match status" value="2"/>
</dbReference>
<evidence type="ECO:0000256" key="10">
    <source>
        <dbReference type="PIRSR" id="PIRSR000463-1"/>
    </source>
</evidence>
<comment type="catalytic activity">
    <reaction evidence="1 9">
        <text>Transfers a segment of a (1-&gt;4)-alpha-D-glucan chain to a primary hydroxy group in a similar glucan chain.</text>
        <dbReference type="EC" id="2.4.1.18"/>
    </reaction>
</comment>
<dbReference type="InterPro" id="IPR013780">
    <property type="entry name" value="Glyco_hydro_b"/>
</dbReference>
<keyword evidence="5 9" id="KW-0328">Glycosyltransferase</keyword>
<dbReference type="PIRSF" id="PIRSF000463">
    <property type="entry name" value="GlgB"/>
    <property type="match status" value="1"/>
</dbReference>
<feature type="domain" description="Glycosyl hydrolase family 13 catalytic" evidence="11">
    <location>
        <begin position="258"/>
        <end position="610"/>
    </location>
</feature>
<dbReference type="Pfam" id="PF02922">
    <property type="entry name" value="CBM_48"/>
    <property type="match status" value="1"/>
</dbReference>
<dbReference type="SMART" id="SM00642">
    <property type="entry name" value="Aamy"/>
    <property type="match status" value="1"/>
</dbReference>
<protein>
    <recommendedName>
        <fullName evidence="9">1,4-alpha-glucan branching enzyme GlgB</fullName>
        <ecNumber evidence="9">2.4.1.18</ecNumber>
    </recommendedName>
    <alternativeName>
        <fullName evidence="9">1,4-alpha-D-glucan:1,4-alpha-D-glucan 6-glucosyl-transferase</fullName>
    </alternativeName>
    <alternativeName>
        <fullName evidence="9">Alpha-(1-&gt;4)-glucan branching enzyme</fullName>
    </alternativeName>
    <alternativeName>
        <fullName evidence="9">Glycogen branching enzyme</fullName>
        <shortName evidence="9">BE</shortName>
    </alternativeName>
</protein>
<dbReference type="InterPro" id="IPR006407">
    <property type="entry name" value="GlgB"/>
</dbReference>
<keyword evidence="6 9" id="KW-0808">Transferase</keyword>
<comment type="subunit">
    <text evidence="9">Monomer.</text>
</comment>
<evidence type="ECO:0000256" key="7">
    <source>
        <dbReference type="ARBA" id="ARBA00023056"/>
    </source>
</evidence>
<dbReference type="Gene3D" id="3.20.20.80">
    <property type="entry name" value="Glycosidases"/>
    <property type="match status" value="1"/>
</dbReference>
<gene>
    <name evidence="9 12" type="primary">glgB</name>
    <name evidence="12" type="ORF">JDV75_00825</name>
</gene>
<sequence>MNSPNVPERLLIADGDWQLLSTCRHHDPHGVYGWHHTESGSVVRTRQIGAERVQLHVEGREPVDMQPIGDDVYVAALPDTNSVAYELIITWSGGATVTRADGYCFLPTLGETDIHLINEGRHERLWEVLGARVRRYDTVLGTVIGTSFAVWAPNAAGVAVIGDFNGWNPSQTPMRALGSSGVWEVFVPGVYAGEVYKFAIHTHDGTRLDKADPMARLTEAPPATGSIVAESDYRWRDSGWLEQRDSTDWDASPMSIYEVHLGSWKYGLSYAELADELVDYVVDMGYTHVEFMPVAEHPFGGSWGYQVTGYYAPSSRWGTADEFRALVDAFHARGIGVLVDWVPAHFPKDEWALARFDGSALYEHPDWRRGEQLDWGTCVFDFGRPEVRNFLVANALYWLEEFHIDGLRVDAVASMLYLDYSRKEGEWLPNIHGGREHLEAVQFLQEMNATVHRHHPGALTIAEESTSWPGVTAPTTEGGLGFSMKWNMGWMNDTLRYFGEDPINRSWHHNEITFSLVYAFSEKFILPISHDEVVHGKGSLWERMPGDSWNKAAGARTLLAYMWAHPGKQLLFQGLEWAQTSEWSESRSLDWGNLFGWEGEYHTGVRDLVRDMNHRYVDEPALYTRDFTGDGFDWVKADDAENNILAFLRHGAGGEELLCVSNLGGTSQLSYTFGLPVGGDWELVLNTDSADYAGAGNDLSAVVHADDYGWDGKPHSVTLHVPAMSTQWYRLRG</sequence>
<dbReference type="PANTHER" id="PTHR43651:SF3">
    <property type="entry name" value="1,4-ALPHA-GLUCAN-BRANCHING ENZYME"/>
    <property type="match status" value="1"/>
</dbReference>
<dbReference type="GO" id="GO:0005829">
    <property type="term" value="C:cytosol"/>
    <property type="evidence" value="ECO:0007669"/>
    <property type="project" value="TreeGrafter"/>
</dbReference>
<evidence type="ECO:0000256" key="4">
    <source>
        <dbReference type="ARBA" id="ARBA00022600"/>
    </source>
</evidence>
<name>A0A934M3W0_9CORY</name>
<evidence type="ECO:0000256" key="8">
    <source>
        <dbReference type="ARBA" id="ARBA00023277"/>
    </source>
</evidence>
<dbReference type="InterPro" id="IPR006048">
    <property type="entry name" value="A-amylase/branching_C"/>
</dbReference>
<dbReference type="EC" id="2.4.1.18" evidence="9"/>
<keyword evidence="13" id="KW-1185">Reference proteome</keyword>
<dbReference type="FunFam" id="3.20.20.80:FF:000003">
    <property type="entry name" value="1,4-alpha-glucan branching enzyme GlgB"/>
    <property type="match status" value="1"/>
</dbReference>
<dbReference type="AlphaFoldDB" id="A0A934M3W0"/>
<evidence type="ECO:0000256" key="3">
    <source>
        <dbReference type="ARBA" id="ARBA00009000"/>
    </source>
</evidence>
<dbReference type="InterPro" id="IPR013783">
    <property type="entry name" value="Ig-like_fold"/>
</dbReference>
<dbReference type="NCBIfam" id="NF003811">
    <property type="entry name" value="PRK05402.1"/>
    <property type="match status" value="1"/>
</dbReference>
<dbReference type="InterPro" id="IPR044143">
    <property type="entry name" value="GlgB_N_E_set_prok"/>
</dbReference>
<dbReference type="SUPFAM" id="SSF51445">
    <property type="entry name" value="(Trans)glycosidases"/>
    <property type="match status" value="1"/>
</dbReference>
<evidence type="ECO:0000256" key="5">
    <source>
        <dbReference type="ARBA" id="ARBA00022676"/>
    </source>
</evidence>
<evidence type="ECO:0000256" key="9">
    <source>
        <dbReference type="HAMAP-Rule" id="MF_00685"/>
    </source>
</evidence>
<dbReference type="NCBIfam" id="NF008967">
    <property type="entry name" value="PRK12313.1"/>
    <property type="match status" value="1"/>
</dbReference>
<dbReference type="NCBIfam" id="TIGR01515">
    <property type="entry name" value="branching_enzym"/>
    <property type="match status" value="1"/>
</dbReference>
<dbReference type="SUPFAM" id="SSF81296">
    <property type="entry name" value="E set domains"/>
    <property type="match status" value="2"/>
</dbReference>
<evidence type="ECO:0000313" key="12">
    <source>
        <dbReference type="EMBL" id="MBI8988311.1"/>
    </source>
</evidence>
<dbReference type="GO" id="GO:0004553">
    <property type="term" value="F:hydrolase activity, hydrolyzing O-glycosyl compounds"/>
    <property type="evidence" value="ECO:0007669"/>
    <property type="project" value="InterPro"/>
</dbReference>
<keyword evidence="7 9" id="KW-0320">Glycogen biosynthesis</keyword>
<dbReference type="GO" id="GO:0043169">
    <property type="term" value="F:cation binding"/>
    <property type="evidence" value="ECO:0007669"/>
    <property type="project" value="InterPro"/>
</dbReference>
<dbReference type="Pfam" id="PF02806">
    <property type="entry name" value="Alpha-amylase_C"/>
    <property type="match status" value="1"/>
</dbReference>
<feature type="active site" description="Nucleophile" evidence="9 10">
    <location>
        <position position="410"/>
    </location>
</feature>
<dbReference type="InterPro" id="IPR004193">
    <property type="entry name" value="Glyco_hydro_13_N"/>
</dbReference>
<evidence type="ECO:0000256" key="2">
    <source>
        <dbReference type="ARBA" id="ARBA00004964"/>
    </source>
</evidence>
<dbReference type="GO" id="GO:0003844">
    <property type="term" value="F:1,4-alpha-glucan branching enzyme activity"/>
    <property type="evidence" value="ECO:0007669"/>
    <property type="project" value="UniProtKB-UniRule"/>
</dbReference>
<dbReference type="InterPro" id="IPR006047">
    <property type="entry name" value="GH13_cat_dom"/>
</dbReference>
<evidence type="ECO:0000313" key="13">
    <source>
        <dbReference type="Proteomes" id="UP000645966"/>
    </source>
</evidence>
<dbReference type="SUPFAM" id="SSF51011">
    <property type="entry name" value="Glycosyl hydrolase domain"/>
    <property type="match status" value="1"/>
</dbReference>
<evidence type="ECO:0000256" key="6">
    <source>
        <dbReference type="ARBA" id="ARBA00022679"/>
    </source>
</evidence>
<dbReference type="GO" id="GO:0005978">
    <property type="term" value="P:glycogen biosynthetic process"/>
    <property type="evidence" value="ECO:0007669"/>
    <property type="project" value="UniProtKB-UniRule"/>
</dbReference>
<comment type="pathway">
    <text evidence="2 9">Glycan biosynthesis; glycogen biosynthesis.</text>
</comment>
<feature type="active site" description="Proton donor" evidence="9 10">
    <location>
        <position position="463"/>
    </location>
</feature>
<organism evidence="12 13">
    <name type="scientific">Corynebacterium meridianum</name>
    <dbReference type="NCBI Taxonomy" id="2765363"/>
    <lineage>
        <taxon>Bacteria</taxon>
        <taxon>Bacillati</taxon>
        <taxon>Actinomycetota</taxon>
        <taxon>Actinomycetes</taxon>
        <taxon>Mycobacteriales</taxon>
        <taxon>Corynebacteriaceae</taxon>
        <taxon>Corynebacterium</taxon>
    </lineage>
</organism>
<keyword evidence="8 9" id="KW-0119">Carbohydrate metabolism</keyword>
<dbReference type="EMBL" id="JAEIOS010000009">
    <property type="protein sequence ID" value="MBI8988311.1"/>
    <property type="molecule type" value="Genomic_DNA"/>
</dbReference>
<dbReference type="PANTHER" id="PTHR43651">
    <property type="entry name" value="1,4-ALPHA-GLUCAN-BRANCHING ENZYME"/>
    <property type="match status" value="1"/>
</dbReference>
<comment type="similarity">
    <text evidence="3 9">Belongs to the glycosyl hydrolase 13 family. GlgB subfamily.</text>
</comment>
<dbReference type="InterPro" id="IPR054169">
    <property type="entry name" value="GlgB_N"/>
</dbReference>
<dbReference type="InterPro" id="IPR014756">
    <property type="entry name" value="Ig_E-set"/>
</dbReference>
<dbReference type="FunFam" id="2.60.40.10:FF:000169">
    <property type="entry name" value="1,4-alpha-glucan branching enzyme GlgB"/>
    <property type="match status" value="1"/>
</dbReference>
<dbReference type="InterPro" id="IPR017853">
    <property type="entry name" value="GH"/>
</dbReference>
<proteinExistence type="inferred from homology"/>
<dbReference type="Proteomes" id="UP000645966">
    <property type="component" value="Unassembled WGS sequence"/>
</dbReference>
<dbReference type="CDD" id="cd02855">
    <property type="entry name" value="E_set_GBE_prok_N"/>
    <property type="match status" value="1"/>
</dbReference>
<dbReference type="HAMAP" id="MF_00685">
    <property type="entry name" value="GlgB"/>
    <property type="match status" value="1"/>
</dbReference>
<comment type="caution">
    <text evidence="12">The sequence shown here is derived from an EMBL/GenBank/DDBJ whole genome shotgun (WGS) entry which is preliminary data.</text>
</comment>
<comment type="function">
    <text evidence="9">Catalyzes the formation of the alpha-1,6-glucosidic linkages in glycogen by scission of a 1,4-alpha-linked oligosaccharide from growing alpha-1,4-glucan chains and the subsequent attachment of the oligosaccharide to the alpha-1,6 position.</text>
</comment>
<evidence type="ECO:0000256" key="1">
    <source>
        <dbReference type="ARBA" id="ARBA00000826"/>
    </source>
</evidence>
<dbReference type="InterPro" id="IPR037439">
    <property type="entry name" value="Branching_enzy"/>
</dbReference>
<accession>A0A934M3W0</accession>
<dbReference type="RefSeq" id="WP_198737366.1">
    <property type="nucleotide sequence ID" value="NZ_JAEIOS010000009.1"/>
</dbReference>
<keyword evidence="4 9" id="KW-0321">Glycogen metabolism</keyword>
<dbReference type="Gene3D" id="2.60.40.1180">
    <property type="entry name" value="Golgi alpha-mannosidase II"/>
    <property type="match status" value="1"/>
</dbReference>
<reference evidence="12" key="1">
    <citation type="submission" date="2020-12" db="EMBL/GenBank/DDBJ databases">
        <title>Genome public.</title>
        <authorList>
            <person name="Sun Q."/>
        </authorList>
    </citation>
    <scope>NUCLEOTIDE SEQUENCE</scope>
    <source>
        <strain evidence="12">CCM 8863</strain>
    </source>
</reference>
<evidence type="ECO:0000259" key="11">
    <source>
        <dbReference type="SMART" id="SM00642"/>
    </source>
</evidence>
<dbReference type="Gene3D" id="2.60.40.10">
    <property type="entry name" value="Immunoglobulins"/>
    <property type="match status" value="1"/>
</dbReference>